<dbReference type="SUPFAM" id="SSF52058">
    <property type="entry name" value="L domain-like"/>
    <property type="match status" value="1"/>
</dbReference>
<dbReference type="PANTHER" id="PTHR11375:SF0">
    <property type="entry name" value="ACIDIC LEUCINE-RICH NUCLEAR PHOSPHOPROTEIN 32 FAMILY MEMBER A"/>
    <property type="match status" value="1"/>
</dbReference>
<keyword evidence="6" id="KW-1185">Reference proteome</keyword>
<dbReference type="AlphaFoldDB" id="A0A077ZZX8"/>
<dbReference type="Gene3D" id="3.80.10.10">
    <property type="entry name" value="Ribonuclease Inhibitor"/>
    <property type="match status" value="1"/>
</dbReference>
<comment type="similarity">
    <text evidence="3">Belongs to the ANP32 family.</text>
</comment>
<sequence>MLMDGLTLTKLNEEDQDFLELFTEVTSLSLNSCSLISLDYLPILAKLTRLELQDNRLTGVEIPQIVEVYGDTLECLKLSNNLIRDFQLLSPLKDISPGVLINLDLSNNPVTEIVCYRDQVFELLPDLEILDGLDREGNEINSENDQECEEYDIGDKEDGGAVMSDDEDDENSDGLEDEGGELASNASVEDDESQGSQTSVPKIAKDSSQSSDGGSCDSLSQEGSCKSGEGSLDEEDAVAKGFEALGDIEKDSESSEDEEEEEQEATQLGTEPSTLSSKQVGRKRVVKYGLRGKIEYYKKTVKKQKIK</sequence>
<dbReference type="PANTHER" id="PTHR11375">
    <property type="entry name" value="ACIDIC LEUCINE-RICH NUCLEAR PHOSPHOPROTEIN 32"/>
    <property type="match status" value="1"/>
</dbReference>
<keyword evidence="1" id="KW-0433">Leucine-rich repeat</keyword>
<feature type="compositionally biased region" description="Low complexity" evidence="4">
    <location>
        <begin position="206"/>
        <end position="221"/>
    </location>
</feature>
<feature type="compositionally biased region" description="Acidic residues" evidence="4">
    <location>
        <begin position="164"/>
        <end position="180"/>
    </location>
</feature>
<feature type="compositionally biased region" description="Polar residues" evidence="4">
    <location>
        <begin position="265"/>
        <end position="279"/>
    </location>
</feature>
<dbReference type="InterPro" id="IPR045081">
    <property type="entry name" value="AN32"/>
</dbReference>
<dbReference type="Proteomes" id="UP000039865">
    <property type="component" value="Unassembled WGS sequence"/>
</dbReference>
<dbReference type="EMBL" id="CCKQ01003634">
    <property type="protein sequence ID" value="CDW74758.1"/>
    <property type="molecule type" value="Genomic_DNA"/>
</dbReference>
<feature type="compositionally biased region" description="Acidic residues" evidence="4">
    <location>
        <begin position="142"/>
        <end position="152"/>
    </location>
</feature>
<evidence type="ECO:0000256" key="3">
    <source>
        <dbReference type="ARBA" id="ARBA00025777"/>
    </source>
</evidence>
<organism evidence="5 6">
    <name type="scientific">Stylonychia lemnae</name>
    <name type="common">Ciliate</name>
    <dbReference type="NCBI Taxonomy" id="5949"/>
    <lineage>
        <taxon>Eukaryota</taxon>
        <taxon>Sar</taxon>
        <taxon>Alveolata</taxon>
        <taxon>Ciliophora</taxon>
        <taxon>Intramacronucleata</taxon>
        <taxon>Spirotrichea</taxon>
        <taxon>Stichotrichia</taxon>
        <taxon>Sporadotrichida</taxon>
        <taxon>Oxytrichidae</taxon>
        <taxon>Stylonychinae</taxon>
        <taxon>Stylonychia</taxon>
    </lineage>
</organism>
<dbReference type="InterPro" id="IPR001611">
    <property type="entry name" value="Leu-rich_rpt"/>
</dbReference>
<name>A0A077ZZX8_STYLE</name>
<dbReference type="GO" id="GO:0042393">
    <property type="term" value="F:histone binding"/>
    <property type="evidence" value="ECO:0007669"/>
    <property type="project" value="TreeGrafter"/>
</dbReference>
<accession>A0A077ZZX8</accession>
<evidence type="ECO:0000256" key="2">
    <source>
        <dbReference type="ARBA" id="ARBA00022737"/>
    </source>
</evidence>
<proteinExistence type="inferred from homology"/>
<keyword evidence="2" id="KW-0677">Repeat</keyword>
<dbReference type="OrthoDB" id="310893at2759"/>
<reference evidence="5 6" key="1">
    <citation type="submission" date="2014-06" db="EMBL/GenBank/DDBJ databases">
        <authorList>
            <person name="Swart Estienne"/>
        </authorList>
    </citation>
    <scope>NUCLEOTIDE SEQUENCE [LARGE SCALE GENOMIC DNA]</scope>
    <source>
        <strain evidence="5 6">130c</strain>
    </source>
</reference>
<dbReference type="InterPro" id="IPR032675">
    <property type="entry name" value="LRR_dom_sf"/>
</dbReference>
<evidence type="ECO:0000256" key="4">
    <source>
        <dbReference type="SAM" id="MobiDB-lite"/>
    </source>
</evidence>
<dbReference type="Pfam" id="PF14580">
    <property type="entry name" value="LRR_9"/>
    <property type="match status" value="1"/>
</dbReference>
<gene>
    <name evidence="5" type="primary">Contig13001.g13863</name>
    <name evidence="5" type="ORF">STYLEM_3741</name>
</gene>
<evidence type="ECO:0000313" key="6">
    <source>
        <dbReference type="Proteomes" id="UP000039865"/>
    </source>
</evidence>
<evidence type="ECO:0000256" key="1">
    <source>
        <dbReference type="ARBA" id="ARBA00022614"/>
    </source>
</evidence>
<feature type="compositionally biased region" description="Acidic residues" evidence="4">
    <location>
        <begin position="254"/>
        <end position="264"/>
    </location>
</feature>
<dbReference type="GO" id="GO:0005634">
    <property type="term" value="C:nucleus"/>
    <property type="evidence" value="ECO:0007669"/>
    <property type="project" value="TreeGrafter"/>
</dbReference>
<evidence type="ECO:0000313" key="5">
    <source>
        <dbReference type="EMBL" id="CDW74758.1"/>
    </source>
</evidence>
<dbReference type="InParanoid" id="A0A077ZZX8"/>
<feature type="region of interest" description="Disordered" evidence="4">
    <location>
        <begin position="137"/>
        <end position="282"/>
    </location>
</feature>
<dbReference type="PROSITE" id="PS51450">
    <property type="entry name" value="LRR"/>
    <property type="match status" value="1"/>
</dbReference>
<protein>
    <submittedName>
        <fullName evidence="5">Acidic leucine-rich nuclear phosphoprotein 32 family member a</fullName>
    </submittedName>
</protein>